<evidence type="ECO:0000256" key="3">
    <source>
        <dbReference type="ARBA" id="ARBA00022694"/>
    </source>
</evidence>
<dbReference type="SUPFAM" id="SSF81891">
    <property type="entry name" value="Poly A polymerase C-terminal region-like"/>
    <property type="match status" value="1"/>
</dbReference>
<dbReference type="InterPro" id="IPR043519">
    <property type="entry name" value="NT_sf"/>
</dbReference>
<keyword evidence="9" id="KW-0460">Magnesium</keyword>
<keyword evidence="2 11" id="KW-0808">Transferase</keyword>
<evidence type="ECO:0000256" key="4">
    <source>
        <dbReference type="ARBA" id="ARBA00022695"/>
    </source>
</evidence>
<dbReference type="GO" id="GO:0004810">
    <property type="term" value="F:CCA tRNA nucleotidyltransferase activity"/>
    <property type="evidence" value="ECO:0007669"/>
    <property type="project" value="UniProtKB-EC"/>
</dbReference>
<keyword evidence="8" id="KW-0067">ATP-binding</keyword>
<evidence type="ECO:0000256" key="1">
    <source>
        <dbReference type="ARBA" id="ARBA00001946"/>
    </source>
</evidence>
<dbReference type="InterPro" id="IPR032828">
    <property type="entry name" value="PolyA_RNA-bd"/>
</dbReference>
<accession>A0AB39HHQ3</accession>
<protein>
    <submittedName>
        <fullName evidence="14">Multifunctional CCA tRNA nucleotidyl transferase/2'3'-cyclic phosphodiesterase/2'nucleotidase/phosphatase</fullName>
        <ecNumber evidence="14">2.7.7.72</ecNumber>
        <ecNumber evidence="14">3.1.4.16</ecNumber>
    </submittedName>
</protein>
<keyword evidence="3" id="KW-0819">tRNA processing</keyword>
<keyword evidence="14" id="KW-0378">Hydrolase</keyword>
<dbReference type="AlphaFoldDB" id="A0AB39HHQ3"/>
<dbReference type="PANTHER" id="PTHR47545:SF1">
    <property type="entry name" value="MULTIFUNCTIONAL CCA PROTEIN"/>
    <property type="match status" value="1"/>
</dbReference>
<evidence type="ECO:0000256" key="8">
    <source>
        <dbReference type="ARBA" id="ARBA00022840"/>
    </source>
</evidence>
<evidence type="ECO:0000259" key="12">
    <source>
        <dbReference type="Pfam" id="PF01743"/>
    </source>
</evidence>
<evidence type="ECO:0000313" key="14">
    <source>
        <dbReference type="EMBL" id="XDK25680.1"/>
    </source>
</evidence>
<dbReference type="KEGG" id="vih:AB0763_03265"/>
<evidence type="ECO:0000256" key="10">
    <source>
        <dbReference type="ARBA" id="ARBA00022884"/>
    </source>
</evidence>
<keyword evidence="10 11" id="KW-0694">RNA-binding</keyword>
<evidence type="ECO:0000256" key="9">
    <source>
        <dbReference type="ARBA" id="ARBA00022842"/>
    </source>
</evidence>
<dbReference type="GO" id="GO:0046872">
    <property type="term" value="F:metal ion binding"/>
    <property type="evidence" value="ECO:0007669"/>
    <property type="project" value="UniProtKB-KW"/>
</dbReference>
<dbReference type="GO" id="GO:0003723">
    <property type="term" value="F:RNA binding"/>
    <property type="evidence" value="ECO:0007669"/>
    <property type="project" value="UniProtKB-KW"/>
</dbReference>
<dbReference type="Gene3D" id="3.30.460.10">
    <property type="entry name" value="Beta Polymerase, domain 2"/>
    <property type="match status" value="1"/>
</dbReference>
<feature type="domain" description="Poly A polymerase head" evidence="12">
    <location>
        <begin position="3"/>
        <end position="122"/>
    </location>
</feature>
<name>A0AB39HHQ3_9VIBR</name>
<keyword evidence="5" id="KW-0479">Metal-binding</keyword>
<organism evidence="14">
    <name type="scientific">Vibrio sp. HB236076</name>
    <dbReference type="NCBI Taxonomy" id="3232307"/>
    <lineage>
        <taxon>Bacteria</taxon>
        <taxon>Pseudomonadati</taxon>
        <taxon>Pseudomonadota</taxon>
        <taxon>Gammaproteobacteria</taxon>
        <taxon>Vibrionales</taxon>
        <taxon>Vibrionaceae</taxon>
        <taxon>Vibrio</taxon>
    </lineage>
</organism>
<dbReference type="InterPro" id="IPR002646">
    <property type="entry name" value="PolA_pol_head_dom"/>
</dbReference>
<evidence type="ECO:0000256" key="11">
    <source>
        <dbReference type="RuleBase" id="RU003953"/>
    </source>
</evidence>
<dbReference type="InterPro" id="IPR012006">
    <property type="entry name" value="CCA_bact"/>
</dbReference>
<dbReference type="GO" id="GO:0005524">
    <property type="term" value="F:ATP binding"/>
    <property type="evidence" value="ECO:0007669"/>
    <property type="project" value="UniProtKB-KW"/>
</dbReference>
<dbReference type="InterPro" id="IPR050124">
    <property type="entry name" value="tRNA_CCA-adding_enzyme"/>
</dbReference>
<evidence type="ECO:0000256" key="6">
    <source>
        <dbReference type="ARBA" id="ARBA00022741"/>
    </source>
</evidence>
<reference evidence="14" key="1">
    <citation type="submission" date="2024-07" db="EMBL/GenBank/DDBJ databases">
        <title>Genome Analysis of a Potential Novel Vibrio Species Secreting pH- and Thermo-stable Alginate Lyase and its Application in Producing Alginate Oligosaccharides.</title>
        <authorList>
            <person name="Huang H."/>
            <person name="Bao K."/>
        </authorList>
    </citation>
    <scope>NUCLEOTIDE SEQUENCE</scope>
    <source>
        <strain evidence="14">HB236076</strain>
    </source>
</reference>
<comment type="cofactor">
    <cofactor evidence="1">
        <name>Mg(2+)</name>
        <dbReference type="ChEBI" id="CHEBI:18420"/>
    </cofactor>
</comment>
<dbReference type="EC" id="2.7.7.72" evidence="14"/>
<dbReference type="EC" id="3.1.4.16" evidence="14"/>
<dbReference type="GO" id="GO:0001680">
    <property type="term" value="P:tRNA 3'-terminal CCA addition"/>
    <property type="evidence" value="ECO:0007669"/>
    <property type="project" value="InterPro"/>
</dbReference>
<evidence type="ECO:0000256" key="5">
    <source>
        <dbReference type="ARBA" id="ARBA00022723"/>
    </source>
</evidence>
<dbReference type="Gene3D" id="1.10.3090.10">
    <property type="entry name" value="cca-adding enzyme, domain 2"/>
    <property type="match status" value="1"/>
</dbReference>
<evidence type="ECO:0000259" key="13">
    <source>
        <dbReference type="Pfam" id="PF12627"/>
    </source>
</evidence>
<keyword evidence="4 14" id="KW-0548">Nucleotidyltransferase</keyword>
<proteinExistence type="inferred from homology"/>
<keyword evidence="6" id="KW-0547">Nucleotide-binding</keyword>
<evidence type="ECO:0000256" key="2">
    <source>
        <dbReference type="ARBA" id="ARBA00022679"/>
    </source>
</evidence>
<evidence type="ECO:0000256" key="7">
    <source>
        <dbReference type="ARBA" id="ARBA00022800"/>
    </source>
</evidence>
<sequence>MQVYLVGGAVRDQLLGKEVADKDYVVVGSSPEEMLALGYTAVGKSFPVFLHPKSKQEYALARIERKNGVGYTGFDCYFAKDVTLEQDLSRRDLTINAMAIDEHGQIYDPYQGQQDLNARKLRHVSDAFVEDPLRVLRVARFYATLAPFHFTIAAPTQALMTAMSASGELSSLPAERVWQEWQKALASDKPGHFVRALSDCQALFALTALTEDEARCIGQRLDLAAQTCPSLPWRLALGLGALATPHWQSLVQTLKVPREYCDALMIIDKLNQYQTEYAKPAQHRDSDAFFQLCQGVDAWRKSERLLTGLAHFCAFQMLPTPWLDRHRQALHAALSIDVQDIIATGVKGAAIKDALNQQRQQAIETALLSPR</sequence>
<dbReference type="CDD" id="cd05398">
    <property type="entry name" value="NT_ClassII-CCAase"/>
    <property type="match status" value="1"/>
</dbReference>
<dbReference type="PANTHER" id="PTHR47545">
    <property type="entry name" value="MULTIFUNCTIONAL CCA PROTEIN"/>
    <property type="match status" value="1"/>
</dbReference>
<dbReference type="SUPFAM" id="SSF81301">
    <property type="entry name" value="Nucleotidyltransferase"/>
    <property type="match status" value="1"/>
</dbReference>
<comment type="similarity">
    <text evidence="11">Belongs to the tRNA nucleotidyltransferase/poly(A) polymerase family.</text>
</comment>
<dbReference type="RefSeq" id="WP_306101121.1">
    <property type="nucleotide sequence ID" value="NZ_CP162601.1"/>
</dbReference>
<dbReference type="GO" id="GO:0008663">
    <property type="term" value="F:2',3'-cyclic-nucleotide 2'-phosphodiesterase activity"/>
    <property type="evidence" value="ECO:0007669"/>
    <property type="project" value="UniProtKB-EC"/>
</dbReference>
<dbReference type="Pfam" id="PF12627">
    <property type="entry name" value="PolyA_pol_RNAbd"/>
    <property type="match status" value="1"/>
</dbReference>
<dbReference type="PIRSF" id="PIRSF000813">
    <property type="entry name" value="CCA_bact"/>
    <property type="match status" value="1"/>
</dbReference>
<gene>
    <name evidence="14" type="primary">cca</name>
    <name evidence="14" type="ORF">AB0763_03265</name>
</gene>
<feature type="domain" description="tRNA nucleotidyltransferase/poly(A) polymerase RNA and SrmB- binding" evidence="13">
    <location>
        <begin position="150"/>
        <end position="203"/>
    </location>
</feature>
<dbReference type="Pfam" id="PF01743">
    <property type="entry name" value="PolyA_pol"/>
    <property type="match status" value="1"/>
</dbReference>
<dbReference type="GO" id="GO:0042245">
    <property type="term" value="P:RNA repair"/>
    <property type="evidence" value="ECO:0007669"/>
    <property type="project" value="UniProtKB-KW"/>
</dbReference>
<keyword evidence="7" id="KW-0692">RNA repair</keyword>
<dbReference type="EMBL" id="CP162601">
    <property type="protein sequence ID" value="XDK25680.1"/>
    <property type="molecule type" value="Genomic_DNA"/>
</dbReference>